<organism evidence="1">
    <name type="scientific">Thermococcus sp. AMT11</name>
    <dbReference type="NCBI Taxonomy" id="563043"/>
    <lineage>
        <taxon>Archaea</taxon>
        <taxon>Methanobacteriati</taxon>
        <taxon>Methanobacteriota</taxon>
        <taxon>Thermococci</taxon>
        <taxon>Thermococcales</taxon>
        <taxon>Thermococcaceae</taxon>
        <taxon>Thermococcus</taxon>
    </lineage>
</organism>
<geneLocation type="plasmid" evidence="1">
    <name>pAMT11</name>
</geneLocation>
<keyword evidence="1" id="KW-0614">Plasmid</keyword>
<accession>C8BNE1</accession>
<proteinExistence type="predicted"/>
<dbReference type="AlphaFoldDB" id="C8BNE1"/>
<evidence type="ECO:0000313" key="1">
    <source>
        <dbReference type="EMBL" id="ACV03448.1"/>
    </source>
</evidence>
<protein>
    <submittedName>
        <fullName evidence="1">Uncharacterized protein</fullName>
    </submittedName>
</protein>
<sequence>MEVLEKKVWVLEDRQQLPGSDAPGILEWLEQQIRAAENAKFSAALRRDQDDVNYWRGYEKALSDLKDLIERREVRA</sequence>
<dbReference type="EMBL" id="GQ254849">
    <property type="protein sequence ID" value="ACV03448.1"/>
    <property type="molecule type" value="Genomic_DNA"/>
</dbReference>
<reference evidence="1" key="1">
    <citation type="journal article" date="2011" name="Res. Microbiol.">
        <title>pAMT11, a novel plasmid isolated from a Thermococcus sp. strain closely related to the virus-like integrated element TKV1 of the Thermococcus kodakaraensis genome.</title>
        <authorList>
            <person name="Gonnet M."/>
            <person name="Erauso G."/>
            <person name="Prieur D."/>
            <person name="Le Romancer M."/>
        </authorList>
    </citation>
    <scope>NUCLEOTIDE SEQUENCE</scope>
    <source>
        <strain evidence="1">AMT11</strain>
        <plasmid evidence="1">pAMT11</plasmid>
    </source>
</reference>
<dbReference type="RefSeq" id="WP_012806045.1">
    <property type="nucleotide sequence ID" value="NC_013177.1"/>
</dbReference>
<name>C8BNE1_9EURY</name>